<evidence type="ECO:0008006" key="3">
    <source>
        <dbReference type="Google" id="ProtNLM"/>
    </source>
</evidence>
<evidence type="ECO:0000313" key="2">
    <source>
        <dbReference type="Proteomes" id="UP000190056"/>
    </source>
</evidence>
<sequence length="400" mass="46039">MIKNIIFLIESPFNKRDYKRFGSETLIKSGFDVEFWDLTPFLNPIVSEKYIPPDSFTFDGLRLFYSKNSLIESIEKLNYQKTLIVTFVSYQIRTWEIYKAISSRNLVYGSIASGTLPSAFGLEHTKRKLDYLISRIVLKLFRDPSSLTRGIFSKLPAKLLGIKPMNFLILAGEKSGGRKPIGKITNVIHGCTFDYDLYLQNEQGDSNIDSQYKGNIVFLDEYLPFHSDYLHMGVTAPCDHQQYYPKLVEFFEKLENVFDSRVVIAAHPRSHYESHPDYFDGRRVVRGATQHLVKNSKCVITHGSTSVSFAVIYRKPILFITLNCIENYAQYPLKQEYNAIAHSLGKGQINLDDPGNIDWQAELEVNQQAYKLYLDCYIKSPLAPEKTCWDIFADYARSLK</sequence>
<proteinExistence type="predicted"/>
<evidence type="ECO:0000313" key="1">
    <source>
        <dbReference type="EMBL" id="OPH11089.1"/>
    </source>
</evidence>
<dbReference type="EMBL" id="MTPU01000012">
    <property type="protein sequence ID" value="OPH11089.1"/>
    <property type="molecule type" value="Genomic_DNA"/>
</dbReference>
<accession>A0A9Q5QZR7</accession>
<organism evidence="1 2">
    <name type="scientific">Cylindrospermopsis raciborskii CENA302</name>
    <dbReference type="NCBI Taxonomy" id="1170768"/>
    <lineage>
        <taxon>Bacteria</taxon>
        <taxon>Bacillati</taxon>
        <taxon>Cyanobacteriota</taxon>
        <taxon>Cyanophyceae</taxon>
        <taxon>Nostocales</taxon>
        <taxon>Aphanizomenonaceae</taxon>
        <taxon>Cylindrospermopsis</taxon>
    </lineage>
</organism>
<gene>
    <name evidence="1" type="ORF">CENA302_01785</name>
</gene>
<reference evidence="1 2" key="1">
    <citation type="submission" date="2017-01" db="EMBL/GenBank/DDBJ databases">
        <authorList>
            <person name="Abreu V.A."/>
            <person name="Popin R.V."/>
            <person name="Rigonato J."/>
            <person name="Andreote A.P."/>
            <person name="Schaker P.C."/>
            <person name="Hoff-Risseti C."/>
            <person name="Alvarenga D.O."/>
            <person name="Varani A.M."/>
            <person name="Fiore M.F."/>
        </authorList>
    </citation>
    <scope>NUCLEOTIDE SEQUENCE [LARGE SCALE GENOMIC DNA]</scope>
    <source>
        <strain evidence="1 2">CENA302</strain>
    </source>
</reference>
<dbReference type="Proteomes" id="UP000190056">
    <property type="component" value="Unassembled WGS sequence"/>
</dbReference>
<name>A0A9Q5QZR7_9CYAN</name>
<dbReference type="AlphaFoldDB" id="A0A9Q5QZR7"/>
<comment type="caution">
    <text evidence="1">The sequence shown here is derived from an EMBL/GenBank/DDBJ whole genome shotgun (WGS) entry which is preliminary data.</text>
</comment>
<protein>
    <recommendedName>
        <fullName evidence="3">Capsule polysaccharide biosynthesis protein</fullName>
    </recommendedName>
</protein>